<name>A0A1D1VZJ2_RAMVA</name>
<gene>
    <name evidence="1" type="primary">RvY_15417-1</name>
    <name evidence="1" type="synonym">RvY_15417.1</name>
    <name evidence="1" type="ORF">RvY_15417</name>
</gene>
<reference evidence="1 2" key="1">
    <citation type="journal article" date="2016" name="Nat. Commun.">
        <title>Extremotolerant tardigrade genome and improved radiotolerance of human cultured cells by tardigrade-unique protein.</title>
        <authorList>
            <person name="Hashimoto T."/>
            <person name="Horikawa D.D."/>
            <person name="Saito Y."/>
            <person name="Kuwahara H."/>
            <person name="Kozuka-Hata H."/>
            <person name="Shin-I T."/>
            <person name="Minakuchi Y."/>
            <person name="Ohishi K."/>
            <person name="Motoyama A."/>
            <person name="Aizu T."/>
            <person name="Enomoto A."/>
            <person name="Kondo K."/>
            <person name="Tanaka S."/>
            <person name="Hara Y."/>
            <person name="Koshikawa S."/>
            <person name="Sagara H."/>
            <person name="Miura T."/>
            <person name="Yokobori S."/>
            <person name="Miyagawa K."/>
            <person name="Suzuki Y."/>
            <person name="Kubo T."/>
            <person name="Oyama M."/>
            <person name="Kohara Y."/>
            <person name="Fujiyama A."/>
            <person name="Arakawa K."/>
            <person name="Katayama T."/>
            <person name="Toyoda A."/>
            <person name="Kunieda T."/>
        </authorList>
    </citation>
    <scope>NUCLEOTIDE SEQUENCE [LARGE SCALE GENOMIC DNA]</scope>
    <source>
        <strain evidence="1 2">YOKOZUNA-1</strain>
    </source>
</reference>
<evidence type="ECO:0000313" key="1">
    <source>
        <dbReference type="EMBL" id="GAV05258.1"/>
    </source>
</evidence>
<accession>A0A1D1VZJ2</accession>
<evidence type="ECO:0000313" key="2">
    <source>
        <dbReference type="Proteomes" id="UP000186922"/>
    </source>
</evidence>
<organism evidence="1 2">
    <name type="scientific">Ramazzottius varieornatus</name>
    <name type="common">Water bear</name>
    <name type="synonym">Tardigrade</name>
    <dbReference type="NCBI Taxonomy" id="947166"/>
    <lineage>
        <taxon>Eukaryota</taxon>
        <taxon>Metazoa</taxon>
        <taxon>Ecdysozoa</taxon>
        <taxon>Tardigrada</taxon>
        <taxon>Eutardigrada</taxon>
        <taxon>Parachela</taxon>
        <taxon>Hypsibioidea</taxon>
        <taxon>Ramazzottiidae</taxon>
        <taxon>Ramazzottius</taxon>
    </lineage>
</organism>
<comment type="caution">
    <text evidence="1">The sequence shown here is derived from an EMBL/GenBank/DDBJ whole genome shotgun (WGS) entry which is preliminary data.</text>
</comment>
<keyword evidence="2" id="KW-1185">Reference proteome</keyword>
<proteinExistence type="predicted"/>
<dbReference type="Proteomes" id="UP000186922">
    <property type="component" value="Unassembled WGS sequence"/>
</dbReference>
<sequence>MDDDPRIIHCIAAWPNRFIPQLLKDSQCEELDEEDTLLSWKKGRDPLLWRFQQMAKSNLSSAFSTDDSAQSPAA</sequence>
<dbReference type="EMBL" id="BDGG01000012">
    <property type="protein sequence ID" value="GAV05258.1"/>
    <property type="molecule type" value="Genomic_DNA"/>
</dbReference>
<protein>
    <submittedName>
        <fullName evidence="1">Uncharacterized protein</fullName>
    </submittedName>
</protein>
<dbReference type="AlphaFoldDB" id="A0A1D1VZJ2"/>